<feature type="transmembrane region" description="Helical" evidence="1">
    <location>
        <begin position="408"/>
        <end position="432"/>
    </location>
</feature>
<proteinExistence type="predicted"/>
<evidence type="ECO:0000313" key="4">
    <source>
        <dbReference type="Proteomes" id="UP000192333"/>
    </source>
</evidence>
<feature type="transmembrane region" description="Helical" evidence="1">
    <location>
        <begin position="452"/>
        <end position="469"/>
    </location>
</feature>
<feature type="transmembrane region" description="Helical" evidence="1">
    <location>
        <begin position="247"/>
        <end position="270"/>
    </location>
</feature>
<evidence type="ECO:0000313" key="3">
    <source>
        <dbReference type="EMBL" id="SMD42486.1"/>
    </source>
</evidence>
<keyword evidence="3" id="KW-0378">Hydrolase</keyword>
<evidence type="ECO:0000259" key="2">
    <source>
        <dbReference type="Pfam" id="PF01433"/>
    </source>
</evidence>
<feature type="transmembrane region" description="Helical" evidence="1">
    <location>
        <begin position="100"/>
        <end position="133"/>
    </location>
</feature>
<dbReference type="GO" id="GO:0004177">
    <property type="term" value="F:aminopeptidase activity"/>
    <property type="evidence" value="ECO:0007669"/>
    <property type="project" value="UniProtKB-KW"/>
</dbReference>
<keyword evidence="1" id="KW-1133">Transmembrane helix</keyword>
<protein>
    <submittedName>
        <fullName evidence="3">Aminopeptidase N</fullName>
    </submittedName>
</protein>
<dbReference type="RefSeq" id="WP_084119286.1">
    <property type="nucleotide sequence ID" value="NZ_LT838813.1"/>
</dbReference>
<keyword evidence="3" id="KW-0031">Aminopeptidase</keyword>
<feature type="transmembrane region" description="Helical" evidence="1">
    <location>
        <begin position="481"/>
        <end position="504"/>
    </location>
</feature>
<dbReference type="GO" id="GO:0008270">
    <property type="term" value="F:zinc ion binding"/>
    <property type="evidence" value="ECO:0007669"/>
    <property type="project" value="InterPro"/>
</dbReference>
<feature type="transmembrane region" description="Helical" evidence="1">
    <location>
        <begin position="362"/>
        <end position="378"/>
    </location>
</feature>
<feature type="transmembrane region" description="Helical" evidence="1">
    <location>
        <begin position="524"/>
        <end position="546"/>
    </location>
</feature>
<dbReference type="EMBL" id="LT838813">
    <property type="protein sequence ID" value="SMD42486.1"/>
    <property type="molecule type" value="Genomic_DNA"/>
</dbReference>
<feature type="transmembrane region" description="Helical" evidence="1">
    <location>
        <begin position="53"/>
        <end position="79"/>
    </location>
</feature>
<feature type="transmembrane region" description="Helical" evidence="1">
    <location>
        <begin position="21"/>
        <end position="41"/>
    </location>
</feature>
<gene>
    <name evidence="3" type="ORF">SAMN00777080_1040</name>
</gene>
<keyword evidence="1" id="KW-0812">Transmembrane</keyword>
<sequence>MQDFWNIFKFEIRYRFSRPATYAYFGMLFAIAFLLFGGGFTPASEKVYHNSPYVIASLQSIISIFGVLLASAIMGVPIYRDLEHKTGTFMFSYPLTKAAYFMGRFLGSFVVLLFITTGVMFGIYFGSLIGAATGWTEAERYGPHVFINYIQPWLTLVLPNMWIAGTLFFALIIFTRNIKSIYSGGILLFIAYLFSSFLAQDIENKDLVQLLDPFALNTFNYETRYLTPFEQNTFVLPLQGNLLLNRVIWSLAGLLFFVAAYWKFSFTYFFQERLKGPKKSEKEEIYQAPSQVRVFPDFSRKYQWLSLVALSKIEVSNILKDIYFRSILLGGAIFLALDFWIGNTIYSVSNFPVTSFLMEFKGFDYNLFVFIIIVFFTGESIHRSQSSGYAIISDTFPVKDSVMLTSKFLAMAVVTFILAIIPIPVGIIVQILKGYFLFDFDIYLIDSLLITYPDYLQMVMLVFAVHLIFNNKFAGHAASIAVWVVIGLVLDLAKVNFTMFKFSYKPGYIWSDMNGLGHLGKSLFWFNLYWTAFGLFLVLFFSIFFTRGSETNFSSRWKIAKQRLSSPVIKLSLVFLLIAIGSGAFIYQSVVYDNGYLTIREGEKRTADYEKQLKQYQFIPQPKVVSVFLTADVYPEERKADFKLDLTIVNKTDSPIDSLHMHSTSLSNFDILLDGKVMEYRFPLSHDKRKFDILNKYEQKHWYKILPLPQTMQPGDTLQIQVLANLINEGFPNSGYGRDLVHNGTFTSAFLPSFGYNESLELSSDETRRKYDLGPKDTDLPKHDDPFGLRNLLFSQDADFVNFEAVVSTSPDQIAVVPGYLQKEWTENGRRYFHYMQDTPIQYFFSIVSADYEVLLDEVALPDGKKVAIEIYHHPRHTFNLDRFLAAYKDGLVYFSEKYSPFQFRQMRILEFPRYAGFAQSFPNTVPFSESFGWVADFSDPNSFDYVYFVTAHELAHQWWGHQIAPNYTRGSNLISEALAEYSALILTERAYGKDNMKRFLKEELDGYLRGRSGESKKENAFINADRGYIWYQKGALVLYALRDYIGDEAIDSALKSFVGEFGLKETPPFAGSSDLLRYLTDHTPDSLHYFLDDTWNKITLYENKVIETTAEKTGEEEYLVTLMLSSQKLYADSLGRETPAIYDGDYLDIGIFAAEDKDENGRNRTNPLYIQKHKITPGENKIQVKVQGGVPVKAGIDPYNKLIDRIPDDNVVNVTVN</sequence>
<feature type="transmembrane region" description="Helical" evidence="1">
    <location>
        <begin position="567"/>
        <end position="587"/>
    </location>
</feature>
<feature type="transmembrane region" description="Helical" evidence="1">
    <location>
        <begin position="181"/>
        <end position="199"/>
    </location>
</feature>
<dbReference type="Proteomes" id="UP000192333">
    <property type="component" value="Chromosome I"/>
</dbReference>
<feature type="domain" description="Peptidase M1 membrane alanine aminopeptidase" evidence="2">
    <location>
        <begin position="937"/>
        <end position="1088"/>
    </location>
</feature>
<keyword evidence="3" id="KW-0645">Protease</keyword>
<dbReference type="InterPro" id="IPR027268">
    <property type="entry name" value="Peptidase_M4/M1_CTD_sf"/>
</dbReference>
<dbReference type="GO" id="GO:0008237">
    <property type="term" value="F:metallopeptidase activity"/>
    <property type="evidence" value="ECO:0007669"/>
    <property type="project" value="InterPro"/>
</dbReference>
<organism evidence="3 4">
    <name type="scientific">Aquiflexum balticum DSM 16537</name>
    <dbReference type="NCBI Taxonomy" id="758820"/>
    <lineage>
        <taxon>Bacteria</taxon>
        <taxon>Pseudomonadati</taxon>
        <taxon>Bacteroidota</taxon>
        <taxon>Cytophagia</taxon>
        <taxon>Cytophagales</taxon>
        <taxon>Cyclobacteriaceae</taxon>
        <taxon>Aquiflexum</taxon>
    </lineage>
</organism>
<dbReference type="InterPro" id="IPR014782">
    <property type="entry name" value="Peptidase_M1_dom"/>
</dbReference>
<dbReference type="SUPFAM" id="SSF55486">
    <property type="entry name" value="Metalloproteases ('zincins'), catalytic domain"/>
    <property type="match status" value="1"/>
</dbReference>
<reference evidence="4" key="1">
    <citation type="submission" date="2017-04" db="EMBL/GenBank/DDBJ databases">
        <authorList>
            <person name="Varghese N."/>
            <person name="Submissions S."/>
        </authorList>
    </citation>
    <scope>NUCLEOTIDE SEQUENCE [LARGE SCALE GENOMIC DNA]</scope>
    <source>
        <strain evidence="4">DSM 16537</strain>
    </source>
</reference>
<dbReference type="AlphaFoldDB" id="A0A1W2H1X0"/>
<accession>A0A1W2H1X0</accession>
<feature type="transmembrane region" description="Helical" evidence="1">
    <location>
        <begin position="322"/>
        <end position="342"/>
    </location>
</feature>
<dbReference type="Gene3D" id="1.10.390.10">
    <property type="entry name" value="Neutral Protease Domain 2"/>
    <property type="match status" value="1"/>
</dbReference>
<name>A0A1W2H1X0_9BACT</name>
<evidence type="ECO:0000256" key="1">
    <source>
        <dbReference type="SAM" id="Phobius"/>
    </source>
</evidence>
<dbReference type="STRING" id="758820.SAMN00777080_1040"/>
<keyword evidence="4" id="KW-1185">Reference proteome</keyword>
<feature type="transmembrane region" description="Helical" evidence="1">
    <location>
        <begin position="153"/>
        <end position="174"/>
    </location>
</feature>
<keyword evidence="1" id="KW-0472">Membrane</keyword>
<dbReference type="OrthoDB" id="100605at2"/>
<dbReference type="Pfam" id="PF01433">
    <property type="entry name" value="Peptidase_M1"/>
    <property type="match status" value="1"/>
</dbReference>